<gene>
    <name evidence="1" type="ORF">PML95_06835</name>
</gene>
<name>A0AAF0BBZ2_9ENTE</name>
<evidence type="ECO:0000313" key="2">
    <source>
        <dbReference type="Proteomes" id="UP001179600"/>
    </source>
</evidence>
<dbReference type="RefSeq" id="WP_126761251.1">
    <property type="nucleotide sequence ID" value="NZ_CP116507.1"/>
</dbReference>
<organism evidence="1 2">
    <name type="scientific">Vagococcus lutrae</name>
    <dbReference type="NCBI Taxonomy" id="81947"/>
    <lineage>
        <taxon>Bacteria</taxon>
        <taxon>Bacillati</taxon>
        <taxon>Bacillota</taxon>
        <taxon>Bacilli</taxon>
        <taxon>Lactobacillales</taxon>
        <taxon>Enterococcaceae</taxon>
        <taxon>Vagococcus</taxon>
    </lineage>
</organism>
<dbReference type="InterPro" id="IPR023213">
    <property type="entry name" value="CAT-like_dom_sf"/>
</dbReference>
<evidence type="ECO:0000313" key="1">
    <source>
        <dbReference type="EMBL" id="WCG22113.1"/>
    </source>
</evidence>
<dbReference type="Proteomes" id="UP001179600">
    <property type="component" value="Chromosome"/>
</dbReference>
<dbReference type="Gene3D" id="3.30.559.10">
    <property type="entry name" value="Chloramphenicol acetyltransferase-like domain"/>
    <property type="match status" value="1"/>
</dbReference>
<dbReference type="AlphaFoldDB" id="A0AAF0BBZ2"/>
<dbReference type="Gene3D" id="3.30.559.30">
    <property type="entry name" value="Nonribosomal peptide synthetase, condensation domain"/>
    <property type="match status" value="1"/>
</dbReference>
<protein>
    <recommendedName>
        <fullName evidence="3">Alcohol acetyltransferase</fullName>
    </recommendedName>
</protein>
<sequence length="429" mass="48892">MYKWYRLDNAAKVFPSVTNQRNSSVFRFSVVLKEPVKPDILQKAVDCVMPRFPMFSVRLRQGVFWNYLDENQQPLKVKPDEMTPCTPITPEDQGYSLRVLYHHHRLSLEMFHALADGSGALELLKSILYYYFEFQGIEIDTSQQGILKANETVKSQEMEDSFSENYTPVYAETFSSPPSYHIKGITLDEYETSVISGLVNSRELNAIAKSYGGSITSYLASVLIYSIYHARAKQQRTKKPIVIAVPVNLRKAFPSETLRNFFSVVNVGAYMTDDMTVAELVPLVQEMLVQKTNKTYLQSLINHNVNFERNIASKFIPLFIKKIAVRIGFGYLSERRKTINLTNLGQLSLPETMLEHIYHAEVYAYPTQKSPMACGVISLGETLSINFIKNIAEKDIIQYFFSYLAAQEGINISVYSNDLKASFDPTITE</sequence>
<reference evidence="1" key="1">
    <citation type="submission" date="2023-01" db="EMBL/GenBank/DDBJ databases">
        <title>Oxazolidinone resistance genes in florfenicol resistant enterococci from beef cattle and veal calves at slaughter.</title>
        <authorList>
            <person name="Biggel M."/>
        </authorList>
    </citation>
    <scope>NUCLEOTIDE SEQUENCE</scope>
    <source>
        <strain evidence="1">K204-1</strain>
    </source>
</reference>
<evidence type="ECO:0008006" key="3">
    <source>
        <dbReference type="Google" id="ProtNLM"/>
    </source>
</evidence>
<dbReference type="EMBL" id="CP116507">
    <property type="protein sequence ID" value="WCG22113.1"/>
    <property type="molecule type" value="Genomic_DNA"/>
</dbReference>
<proteinExistence type="predicted"/>
<accession>A0AAF0BBZ2</accession>